<dbReference type="AlphaFoldDB" id="A0A392PY26"/>
<evidence type="ECO:0000313" key="2">
    <source>
        <dbReference type="Proteomes" id="UP000265520"/>
    </source>
</evidence>
<sequence length="51" mass="5531">MFLKDCSDFAEPIKLIRTPPCSVVPSMADHARHSVTAPPVNAAKREVIVNA</sequence>
<comment type="caution">
    <text evidence="1">The sequence shown here is derived from an EMBL/GenBank/DDBJ whole genome shotgun (WGS) entry which is preliminary data.</text>
</comment>
<organism evidence="1 2">
    <name type="scientific">Trifolium medium</name>
    <dbReference type="NCBI Taxonomy" id="97028"/>
    <lineage>
        <taxon>Eukaryota</taxon>
        <taxon>Viridiplantae</taxon>
        <taxon>Streptophyta</taxon>
        <taxon>Embryophyta</taxon>
        <taxon>Tracheophyta</taxon>
        <taxon>Spermatophyta</taxon>
        <taxon>Magnoliopsida</taxon>
        <taxon>eudicotyledons</taxon>
        <taxon>Gunneridae</taxon>
        <taxon>Pentapetalae</taxon>
        <taxon>rosids</taxon>
        <taxon>fabids</taxon>
        <taxon>Fabales</taxon>
        <taxon>Fabaceae</taxon>
        <taxon>Papilionoideae</taxon>
        <taxon>50 kb inversion clade</taxon>
        <taxon>NPAAA clade</taxon>
        <taxon>Hologalegina</taxon>
        <taxon>IRL clade</taxon>
        <taxon>Trifolieae</taxon>
        <taxon>Trifolium</taxon>
    </lineage>
</organism>
<accession>A0A392PY26</accession>
<name>A0A392PY26_9FABA</name>
<reference evidence="1 2" key="1">
    <citation type="journal article" date="2018" name="Front. Plant Sci.">
        <title>Red Clover (Trifolium pratense) and Zigzag Clover (T. medium) - A Picture of Genomic Similarities and Differences.</title>
        <authorList>
            <person name="Dluhosova J."/>
            <person name="Istvanek J."/>
            <person name="Nedelnik J."/>
            <person name="Repkova J."/>
        </authorList>
    </citation>
    <scope>NUCLEOTIDE SEQUENCE [LARGE SCALE GENOMIC DNA]</scope>
    <source>
        <strain evidence="2">cv. 10/8</strain>
        <tissue evidence="1">Leaf</tissue>
    </source>
</reference>
<keyword evidence="2" id="KW-1185">Reference proteome</keyword>
<gene>
    <name evidence="1" type="ORF">A2U01_0037482</name>
</gene>
<dbReference type="Proteomes" id="UP000265520">
    <property type="component" value="Unassembled WGS sequence"/>
</dbReference>
<dbReference type="EMBL" id="LXQA010100406">
    <property type="protein sequence ID" value="MCI16340.1"/>
    <property type="molecule type" value="Genomic_DNA"/>
</dbReference>
<protein>
    <submittedName>
        <fullName evidence="1">Uncharacterized protein</fullName>
    </submittedName>
</protein>
<evidence type="ECO:0000313" key="1">
    <source>
        <dbReference type="EMBL" id="MCI16340.1"/>
    </source>
</evidence>
<proteinExistence type="predicted"/>